<keyword evidence="6 13" id="KW-0297">G-protein coupled receptor</keyword>
<dbReference type="Bgee" id="ENSELUG00000013063">
    <property type="expression patterns" value="Expressed in spleen and 12 other cell types or tissues"/>
</dbReference>
<keyword evidence="9 13" id="KW-0675">Receptor</keyword>
<dbReference type="SUPFAM" id="SSF81321">
    <property type="entry name" value="Family A G protein-coupled receptor-like"/>
    <property type="match status" value="1"/>
</dbReference>
<keyword evidence="7 15" id="KW-0472">Membrane</keyword>
<evidence type="ECO:0000256" key="11">
    <source>
        <dbReference type="ARBA" id="ARBA00023224"/>
    </source>
</evidence>
<evidence type="ECO:0000256" key="1">
    <source>
        <dbReference type="ARBA" id="ARBA00004651"/>
    </source>
</evidence>
<reference evidence="17" key="4">
    <citation type="submission" date="2025-09" db="UniProtKB">
        <authorList>
            <consortium name="Ensembl"/>
        </authorList>
    </citation>
    <scope>IDENTIFICATION</scope>
</reference>
<dbReference type="PROSITE" id="PS00237">
    <property type="entry name" value="G_PROTEIN_RECEP_F1_1"/>
    <property type="match status" value="1"/>
</dbReference>
<dbReference type="AlphaFoldDB" id="A0A3P8Y8E7"/>
<keyword evidence="11 13" id="KW-0807">Transducer</keyword>
<feature type="transmembrane region" description="Helical" evidence="15">
    <location>
        <begin position="70"/>
        <end position="94"/>
    </location>
</feature>
<dbReference type="KEGG" id="els:105025604"/>
<dbReference type="GO" id="GO:0004875">
    <property type="term" value="F:complement receptor activity"/>
    <property type="evidence" value="ECO:0007669"/>
    <property type="project" value="TreeGrafter"/>
</dbReference>
<dbReference type="Ensembl" id="ENSELUT00000021313.3">
    <property type="protein sequence ID" value="ENSELUP00000012879.2"/>
    <property type="gene ID" value="ENSELUG00000013063.3"/>
</dbReference>
<evidence type="ECO:0000256" key="3">
    <source>
        <dbReference type="ARBA" id="ARBA00022500"/>
    </source>
</evidence>
<dbReference type="GeneTree" id="ENSGT01020000230438"/>
<evidence type="ECO:0000256" key="15">
    <source>
        <dbReference type="SAM" id="Phobius"/>
    </source>
</evidence>
<dbReference type="PRINTS" id="PR00526">
    <property type="entry name" value="FMETLEUPHER"/>
</dbReference>
<evidence type="ECO:0000256" key="8">
    <source>
        <dbReference type="ARBA" id="ARBA00023157"/>
    </source>
</evidence>
<accession>A0A3P8Y8E7</accession>
<dbReference type="Pfam" id="PF00001">
    <property type="entry name" value="7tm_1"/>
    <property type="match status" value="1"/>
</dbReference>
<dbReference type="GO" id="GO:0006954">
    <property type="term" value="P:inflammatory response"/>
    <property type="evidence" value="ECO:0007669"/>
    <property type="project" value="TreeGrafter"/>
</dbReference>
<feature type="transmembrane region" description="Helical" evidence="15">
    <location>
        <begin position="106"/>
        <end position="127"/>
    </location>
</feature>
<keyword evidence="3" id="KW-0145">Chemotaxis</keyword>
<comment type="similarity">
    <text evidence="12">Belongs to the chemokine-like receptor (CMKLR) family.</text>
</comment>
<keyword evidence="4 13" id="KW-0812">Transmembrane</keyword>
<feature type="transmembrane region" description="Helical" evidence="15">
    <location>
        <begin position="148"/>
        <end position="169"/>
    </location>
</feature>
<keyword evidence="8" id="KW-1015">Disulfide bond</keyword>
<evidence type="ECO:0000256" key="4">
    <source>
        <dbReference type="ARBA" id="ARBA00022692"/>
    </source>
</evidence>
<feature type="compositionally biased region" description="Polar residues" evidence="14">
    <location>
        <begin position="17"/>
        <end position="28"/>
    </location>
</feature>
<evidence type="ECO:0000256" key="12">
    <source>
        <dbReference type="ARBA" id="ARBA00025736"/>
    </source>
</evidence>
<gene>
    <name evidence="17" type="primary">CMKLR1</name>
</gene>
<proteinExistence type="inferred from homology"/>
<reference evidence="17" key="2">
    <citation type="submission" date="2020-02" db="EMBL/GenBank/DDBJ databases">
        <title>Esox lucius (northern pike) genome, fEsoLuc1, primary haplotype.</title>
        <authorList>
            <person name="Myers G."/>
            <person name="Karagic N."/>
            <person name="Meyer A."/>
            <person name="Pippel M."/>
            <person name="Reichard M."/>
            <person name="Winkler S."/>
            <person name="Tracey A."/>
            <person name="Sims Y."/>
            <person name="Howe K."/>
            <person name="Rhie A."/>
            <person name="Formenti G."/>
            <person name="Durbin R."/>
            <person name="Fedrigo O."/>
            <person name="Jarvis E.D."/>
        </authorList>
    </citation>
    <scope>NUCLEOTIDE SEQUENCE [LARGE SCALE GENOMIC DNA]</scope>
</reference>
<reference evidence="17" key="3">
    <citation type="submission" date="2025-08" db="UniProtKB">
        <authorList>
            <consortium name="Ensembl"/>
        </authorList>
    </citation>
    <scope>IDENTIFICATION</scope>
</reference>
<evidence type="ECO:0000256" key="7">
    <source>
        <dbReference type="ARBA" id="ARBA00023136"/>
    </source>
</evidence>
<feature type="transmembrane region" description="Helical" evidence="15">
    <location>
        <begin position="233"/>
        <end position="250"/>
    </location>
</feature>
<dbReference type="CDD" id="cd14974">
    <property type="entry name" value="7tmA_Anaphylatoxin_R-like"/>
    <property type="match status" value="1"/>
</dbReference>
<sequence length="336" mass="37997">MTDQIPTDSYDYDDNFTPASNGKPQELSDNSQKAGIMLANVVIFLLGICGNGVVIWIAGLKMKKTVNTTWYLSLAFSDFIFCACLPLNIIHIATKEWIFGLFMCKFTSFVMFLNMFSSIFILVVISVDRYLLVVFPVWAQNHRCLRKASVVVVVVWAISVALSIPSTIFRKVTESNGMQVCFNHYPTQNSHLTLVVSRFVFSFVLPLLIIIFCYSFIIIRLRTIQLNRSSKPIRVMTAVIIIFFLSWLPYHVFILLDYGVKSTSFIRDGIKISVTFASANSCLNPFLYAFMGKGFKPKCWSSFLFKIKNTFDEDEGYTGSRGTTLSLADSKVSTNV</sequence>
<keyword evidence="18" id="KW-1185">Reference proteome</keyword>
<organism evidence="17 18">
    <name type="scientific">Esox lucius</name>
    <name type="common">Northern pike</name>
    <dbReference type="NCBI Taxonomy" id="8010"/>
    <lineage>
        <taxon>Eukaryota</taxon>
        <taxon>Metazoa</taxon>
        <taxon>Chordata</taxon>
        <taxon>Craniata</taxon>
        <taxon>Vertebrata</taxon>
        <taxon>Euteleostomi</taxon>
        <taxon>Actinopterygii</taxon>
        <taxon>Neopterygii</taxon>
        <taxon>Teleostei</taxon>
        <taxon>Protacanthopterygii</taxon>
        <taxon>Esociformes</taxon>
        <taxon>Esocidae</taxon>
        <taxon>Esox</taxon>
    </lineage>
</organism>
<evidence type="ECO:0000313" key="18">
    <source>
        <dbReference type="Proteomes" id="UP000265140"/>
    </source>
</evidence>
<dbReference type="GO" id="GO:0006935">
    <property type="term" value="P:chemotaxis"/>
    <property type="evidence" value="ECO:0007669"/>
    <property type="project" value="UniProtKB-KW"/>
</dbReference>
<evidence type="ECO:0000256" key="6">
    <source>
        <dbReference type="ARBA" id="ARBA00023040"/>
    </source>
</evidence>
<dbReference type="Proteomes" id="UP000265140">
    <property type="component" value="Chromosome 13"/>
</dbReference>
<comment type="similarity">
    <text evidence="13">Belongs to the G-protein coupled receptor 1 family.</text>
</comment>
<evidence type="ECO:0000256" key="9">
    <source>
        <dbReference type="ARBA" id="ARBA00023170"/>
    </source>
</evidence>
<keyword evidence="10" id="KW-0325">Glycoprotein</keyword>
<comment type="subcellular location">
    <subcellularLocation>
        <location evidence="1">Cell membrane</location>
        <topology evidence="1">Multi-pass membrane protein</topology>
    </subcellularLocation>
</comment>
<dbReference type="PROSITE" id="PS50262">
    <property type="entry name" value="G_PROTEIN_RECEP_F1_2"/>
    <property type="match status" value="1"/>
</dbReference>
<dbReference type="InterPro" id="IPR000826">
    <property type="entry name" value="Formyl_rcpt-rel"/>
</dbReference>
<dbReference type="GO" id="GO:0007204">
    <property type="term" value="P:positive regulation of cytosolic calcium ion concentration"/>
    <property type="evidence" value="ECO:0007669"/>
    <property type="project" value="TreeGrafter"/>
</dbReference>
<feature type="transmembrane region" description="Helical" evidence="15">
    <location>
        <begin position="199"/>
        <end position="221"/>
    </location>
</feature>
<dbReference type="Gene3D" id="1.20.1070.10">
    <property type="entry name" value="Rhodopsin 7-helix transmembrane proteins"/>
    <property type="match status" value="1"/>
</dbReference>
<evidence type="ECO:0000313" key="17">
    <source>
        <dbReference type="Ensembl" id="ENSELUP00000012879.2"/>
    </source>
</evidence>
<keyword evidence="5 15" id="KW-1133">Transmembrane helix</keyword>
<dbReference type="PANTHER" id="PTHR24225:SF0">
    <property type="entry name" value="N-FORMYL PEPTIDE RECEPTOR 2"/>
    <property type="match status" value="1"/>
</dbReference>
<feature type="region of interest" description="Disordered" evidence="14">
    <location>
        <begin position="1"/>
        <end position="28"/>
    </location>
</feature>
<feature type="transmembrane region" description="Helical" evidence="15">
    <location>
        <begin position="270"/>
        <end position="291"/>
    </location>
</feature>
<dbReference type="PANTHER" id="PTHR24225">
    <property type="entry name" value="CHEMOTACTIC RECEPTOR"/>
    <property type="match status" value="1"/>
</dbReference>
<dbReference type="GO" id="GO:0007200">
    <property type="term" value="P:phospholipase C-activating G protein-coupled receptor signaling pathway"/>
    <property type="evidence" value="ECO:0007669"/>
    <property type="project" value="TreeGrafter"/>
</dbReference>
<protein>
    <recommendedName>
        <fullName evidence="16">G-protein coupled receptors family 1 profile domain-containing protein</fullName>
    </recommendedName>
</protein>
<evidence type="ECO:0000256" key="2">
    <source>
        <dbReference type="ARBA" id="ARBA00022475"/>
    </source>
</evidence>
<evidence type="ECO:0000256" key="13">
    <source>
        <dbReference type="RuleBase" id="RU000688"/>
    </source>
</evidence>
<evidence type="ECO:0000256" key="5">
    <source>
        <dbReference type="ARBA" id="ARBA00022989"/>
    </source>
</evidence>
<evidence type="ECO:0000259" key="16">
    <source>
        <dbReference type="PROSITE" id="PS50262"/>
    </source>
</evidence>
<dbReference type="OMA" id="HIATKEW"/>
<dbReference type="GO" id="GO:0004930">
    <property type="term" value="F:G protein-coupled receptor activity"/>
    <property type="evidence" value="ECO:0007669"/>
    <property type="project" value="UniProtKB-KW"/>
</dbReference>
<dbReference type="FunFam" id="1.20.1070.10:FF:000034">
    <property type="entry name" value="G-protein coupled receptor 1"/>
    <property type="match status" value="1"/>
</dbReference>
<evidence type="ECO:0000256" key="10">
    <source>
        <dbReference type="ARBA" id="ARBA00023180"/>
    </source>
</evidence>
<dbReference type="InParanoid" id="A0A3P8Y8E7"/>
<dbReference type="PRINTS" id="PR00237">
    <property type="entry name" value="GPCRRHODOPSN"/>
</dbReference>
<dbReference type="InterPro" id="IPR000276">
    <property type="entry name" value="GPCR_Rhodpsn"/>
</dbReference>
<dbReference type="InterPro" id="IPR017452">
    <property type="entry name" value="GPCR_Rhodpsn_7TM"/>
</dbReference>
<keyword evidence="2" id="KW-1003">Cell membrane</keyword>
<evidence type="ECO:0000256" key="14">
    <source>
        <dbReference type="SAM" id="MobiDB-lite"/>
    </source>
</evidence>
<name>A0A3P8Y8E7_ESOLU</name>
<feature type="transmembrane region" description="Helical" evidence="15">
    <location>
        <begin position="34"/>
        <end position="58"/>
    </location>
</feature>
<reference evidence="18" key="1">
    <citation type="journal article" date="2014" name="PLoS ONE">
        <title>The genome and linkage map of the northern pike (Esox lucius): conserved synteny revealed between the salmonid sister group and the Neoteleostei.</title>
        <authorList>
            <person name="Rondeau E.B."/>
            <person name="Minkley D.R."/>
            <person name="Leong J.S."/>
            <person name="Messmer A.M."/>
            <person name="Jantzen J.R."/>
            <person name="von Schalburg K.R."/>
            <person name="Lemon C."/>
            <person name="Bird N.H."/>
            <person name="Koop B.F."/>
        </authorList>
    </citation>
    <scope>NUCLEOTIDE SEQUENCE</scope>
</reference>
<feature type="domain" description="G-protein coupled receptors family 1 profile" evidence="16">
    <location>
        <begin position="50"/>
        <end position="288"/>
    </location>
</feature>
<dbReference type="GO" id="GO:0005886">
    <property type="term" value="C:plasma membrane"/>
    <property type="evidence" value="ECO:0007669"/>
    <property type="project" value="UniProtKB-SubCell"/>
</dbReference>